<dbReference type="InterPro" id="IPR000184">
    <property type="entry name" value="Bac_surfAg_D15"/>
</dbReference>
<dbReference type="GO" id="GO:0019867">
    <property type="term" value="C:outer membrane"/>
    <property type="evidence" value="ECO:0007669"/>
    <property type="project" value="InterPro"/>
</dbReference>
<feature type="domain" description="Bacterial surface antigen (D15)" evidence="3">
    <location>
        <begin position="116"/>
        <end position="404"/>
    </location>
</feature>
<reference evidence="4" key="1">
    <citation type="submission" date="2021-09" db="EMBL/GenBank/DDBJ databases">
        <authorList>
            <consortium name="AG Swart"/>
            <person name="Singh M."/>
            <person name="Singh A."/>
            <person name="Seah K."/>
            <person name="Emmerich C."/>
        </authorList>
    </citation>
    <scope>NUCLEOTIDE SEQUENCE</scope>
    <source>
        <strain evidence="4">ATCC30299</strain>
    </source>
</reference>
<evidence type="ECO:0000256" key="2">
    <source>
        <dbReference type="ARBA" id="ARBA00023136"/>
    </source>
</evidence>
<dbReference type="EMBL" id="CAJZBQ010000053">
    <property type="protein sequence ID" value="CAG9331162.1"/>
    <property type="molecule type" value="Genomic_DNA"/>
</dbReference>
<organism evidence="4 5">
    <name type="scientific">Blepharisma stoltei</name>
    <dbReference type="NCBI Taxonomy" id="1481888"/>
    <lineage>
        <taxon>Eukaryota</taxon>
        <taxon>Sar</taxon>
        <taxon>Alveolata</taxon>
        <taxon>Ciliophora</taxon>
        <taxon>Postciliodesmatophora</taxon>
        <taxon>Heterotrichea</taxon>
        <taxon>Heterotrichida</taxon>
        <taxon>Blepharismidae</taxon>
        <taxon>Blepharisma</taxon>
    </lineage>
</organism>
<keyword evidence="2" id="KW-0472">Membrane</keyword>
<comment type="subcellular location">
    <subcellularLocation>
        <location evidence="1">Membrane</location>
    </subcellularLocation>
</comment>
<gene>
    <name evidence="4" type="ORF">BSTOLATCC_MIC53240</name>
</gene>
<keyword evidence="5" id="KW-1185">Reference proteome</keyword>
<evidence type="ECO:0000259" key="3">
    <source>
        <dbReference type="Pfam" id="PF01103"/>
    </source>
</evidence>
<protein>
    <recommendedName>
        <fullName evidence="3">Bacterial surface antigen (D15) domain-containing protein</fullName>
    </recommendedName>
</protein>
<comment type="caution">
    <text evidence="4">The sequence shown here is derived from an EMBL/GenBank/DDBJ whole genome shotgun (WGS) entry which is preliminary data.</text>
</comment>
<evidence type="ECO:0000313" key="5">
    <source>
        <dbReference type="Proteomes" id="UP001162131"/>
    </source>
</evidence>
<evidence type="ECO:0000256" key="1">
    <source>
        <dbReference type="ARBA" id="ARBA00004370"/>
    </source>
</evidence>
<dbReference type="AlphaFoldDB" id="A0AAU9KD99"/>
<evidence type="ECO:0000313" key="4">
    <source>
        <dbReference type="EMBL" id="CAG9331162.1"/>
    </source>
</evidence>
<dbReference type="Gene3D" id="2.40.160.50">
    <property type="entry name" value="membrane protein fhac: a member of the omp85/tpsb transporter family"/>
    <property type="match status" value="1"/>
</dbReference>
<dbReference type="Pfam" id="PF01103">
    <property type="entry name" value="Omp85"/>
    <property type="match status" value="1"/>
</dbReference>
<name>A0AAU9KD99_9CILI</name>
<proteinExistence type="predicted"/>
<sequence length="410" mass="46517">MDKPTSLEDFKENPIVGVEVEFHGTSTEKVLLKNYAQQISRSSTVSELNQNIKITTERLKALGVYRSCDILVLPGPITDSALVTFSLKDSPWWGMDLNLLPNTEGGKGVISAVLKNIRGKADLTKFCLGYKPNTSTFEAEFIHHDKLYYPGKWEGIYSVKKHNEVIDRNVTENIYGGSFALKSVDGKNTFEAGRCIRTNYFALEPSSSDIMNTELPVTPKNYLAYTYLSDSRDKKDEPHTGSFCKCINEVAFGEFTKFYRFDCNFFKYFQITPNLSLQTSLLFGSLFEWKAQVNDRYKTKFVKGFDFLKENPLGSSSTLNLEAKLLYYNTPAFGRIGKFIPFLYGNVLYPEVIKTIRDKELAKNQIRGSCGVGVQWNNPYGKIEFSYALRTLSKPGDIVPEFSWSFIIAE</sequence>
<dbReference type="Proteomes" id="UP001162131">
    <property type="component" value="Unassembled WGS sequence"/>
</dbReference>
<accession>A0AAU9KD99</accession>